<evidence type="ECO:0000256" key="1">
    <source>
        <dbReference type="SAM" id="MobiDB-lite"/>
    </source>
</evidence>
<comment type="caution">
    <text evidence="2">The sequence shown here is derived from an EMBL/GenBank/DDBJ whole genome shotgun (WGS) entry which is preliminary data.</text>
</comment>
<evidence type="ECO:0000313" key="2">
    <source>
        <dbReference type="EMBL" id="KAJ8893021.1"/>
    </source>
</evidence>
<name>A0ABQ9I8P7_9NEOP</name>
<accession>A0ABQ9I8P7</accession>
<evidence type="ECO:0000313" key="3">
    <source>
        <dbReference type="Proteomes" id="UP001159363"/>
    </source>
</evidence>
<proteinExistence type="predicted"/>
<sequence>MQSDSSYALRLCARPPKSQADPWKRGRSKGSPSPCWTTLHGTKTFKWFQMEDWASQVKGHQGKKGSGAFQAQSQLYQKQEAVEMCRQGVFMQAGRFANSRG</sequence>
<keyword evidence="3" id="KW-1185">Reference proteome</keyword>
<gene>
    <name evidence="2" type="ORF">PR048_005602</name>
</gene>
<dbReference type="Proteomes" id="UP001159363">
    <property type="component" value="Chromosome 2"/>
</dbReference>
<feature type="region of interest" description="Disordered" evidence="1">
    <location>
        <begin position="14"/>
        <end position="35"/>
    </location>
</feature>
<organism evidence="2 3">
    <name type="scientific">Dryococelus australis</name>
    <dbReference type="NCBI Taxonomy" id="614101"/>
    <lineage>
        <taxon>Eukaryota</taxon>
        <taxon>Metazoa</taxon>
        <taxon>Ecdysozoa</taxon>
        <taxon>Arthropoda</taxon>
        <taxon>Hexapoda</taxon>
        <taxon>Insecta</taxon>
        <taxon>Pterygota</taxon>
        <taxon>Neoptera</taxon>
        <taxon>Polyneoptera</taxon>
        <taxon>Phasmatodea</taxon>
        <taxon>Verophasmatodea</taxon>
        <taxon>Anareolatae</taxon>
        <taxon>Phasmatidae</taxon>
        <taxon>Eurycanthinae</taxon>
        <taxon>Dryococelus</taxon>
    </lineage>
</organism>
<protein>
    <submittedName>
        <fullName evidence="2">Uncharacterized protein</fullName>
    </submittedName>
</protein>
<dbReference type="EMBL" id="JARBHB010000002">
    <property type="protein sequence ID" value="KAJ8893021.1"/>
    <property type="molecule type" value="Genomic_DNA"/>
</dbReference>
<reference evidence="2 3" key="1">
    <citation type="submission" date="2023-02" db="EMBL/GenBank/DDBJ databases">
        <title>LHISI_Scaffold_Assembly.</title>
        <authorList>
            <person name="Stuart O.P."/>
            <person name="Cleave R."/>
            <person name="Magrath M.J.L."/>
            <person name="Mikheyev A.S."/>
        </authorList>
    </citation>
    <scope>NUCLEOTIDE SEQUENCE [LARGE SCALE GENOMIC DNA]</scope>
    <source>
        <strain evidence="2">Daus_M_001</strain>
        <tissue evidence="2">Leg muscle</tissue>
    </source>
</reference>